<gene>
    <name evidence="1" type="ORF">NCTC12020_00506</name>
</gene>
<reference evidence="1 2" key="1">
    <citation type="submission" date="2018-06" db="EMBL/GenBank/DDBJ databases">
        <authorList>
            <consortium name="Pathogen Informatics"/>
            <person name="Doyle S."/>
        </authorList>
    </citation>
    <scope>NUCLEOTIDE SEQUENCE [LARGE SCALE GENOMIC DNA]</scope>
    <source>
        <strain evidence="1 2">NCTC12020</strain>
    </source>
</reference>
<name>A0A380NJE2_9FIRM</name>
<dbReference type="RefSeq" id="WP_115309750.1">
    <property type="nucleotide sequence ID" value="NZ_UHIO01000001.1"/>
</dbReference>
<evidence type="ECO:0000313" key="1">
    <source>
        <dbReference type="EMBL" id="SUP41188.1"/>
    </source>
</evidence>
<sequence>MNTPNLMVGLPWQLAQRVLQAANIPFAVTNGENYNRFFTVADNDFYVGRVQYVEETGIWQILLYRPMVASGFENCNEVQYAKEITT</sequence>
<accession>A0A380NJE2</accession>
<keyword evidence="2" id="KW-1185">Reference proteome</keyword>
<dbReference type="Proteomes" id="UP000255367">
    <property type="component" value="Unassembled WGS sequence"/>
</dbReference>
<protein>
    <submittedName>
        <fullName evidence="1">Uncharacterized protein</fullName>
    </submittedName>
</protein>
<evidence type="ECO:0000313" key="2">
    <source>
        <dbReference type="Proteomes" id="UP000255367"/>
    </source>
</evidence>
<organism evidence="1 2">
    <name type="scientific">Veillonella criceti</name>
    <dbReference type="NCBI Taxonomy" id="103891"/>
    <lineage>
        <taxon>Bacteria</taxon>
        <taxon>Bacillati</taxon>
        <taxon>Bacillota</taxon>
        <taxon>Negativicutes</taxon>
        <taxon>Veillonellales</taxon>
        <taxon>Veillonellaceae</taxon>
        <taxon>Veillonella</taxon>
    </lineage>
</organism>
<dbReference type="AlphaFoldDB" id="A0A380NJE2"/>
<proteinExistence type="predicted"/>
<dbReference type="EMBL" id="UHIO01000001">
    <property type="protein sequence ID" value="SUP41188.1"/>
    <property type="molecule type" value="Genomic_DNA"/>
</dbReference>
<dbReference type="OrthoDB" id="1623963at2"/>